<keyword evidence="1" id="KW-1133">Transmembrane helix</keyword>
<dbReference type="EMBL" id="JAKRCV010000046">
    <property type="protein sequence ID" value="MCG7322791.1"/>
    <property type="molecule type" value="Genomic_DNA"/>
</dbReference>
<organism evidence="2 3">
    <name type="scientific">Arsenicicoccus bolidensis</name>
    <dbReference type="NCBI Taxonomy" id="229480"/>
    <lineage>
        <taxon>Bacteria</taxon>
        <taxon>Bacillati</taxon>
        <taxon>Actinomycetota</taxon>
        <taxon>Actinomycetes</taxon>
        <taxon>Micrococcales</taxon>
        <taxon>Intrasporangiaceae</taxon>
        <taxon>Arsenicicoccus</taxon>
    </lineage>
</organism>
<feature type="transmembrane region" description="Helical" evidence="1">
    <location>
        <begin position="20"/>
        <end position="42"/>
    </location>
</feature>
<gene>
    <name evidence="2" type="ORF">MHL29_12975</name>
</gene>
<protein>
    <submittedName>
        <fullName evidence="2">DUF2243 domain-containing protein</fullName>
    </submittedName>
</protein>
<evidence type="ECO:0000313" key="2">
    <source>
        <dbReference type="EMBL" id="MCG7322791.1"/>
    </source>
</evidence>
<evidence type="ECO:0000256" key="1">
    <source>
        <dbReference type="SAM" id="Phobius"/>
    </source>
</evidence>
<keyword evidence="1" id="KW-0472">Membrane</keyword>
<accession>A0ABS9Q4I7</accession>
<keyword evidence="3" id="KW-1185">Reference proteome</keyword>
<comment type="caution">
    <text evidence="2">The sequence shown here is derived from an EMBL/GenBank/DDBJ whole genome shotgun (WGS) entry which is preliminary data.</text>
</comment>
<feature type="transmembrane region" description="Helical" evidence="1">
    <location>
        <begin position="149"/>
        <end position="166"/>
    </location>
</feature>
<sequence length="194" mass="20740">MAASSDPLSPGSSEPRSITLPGILLGVGLGGFVDGILLHQVLQWHHMLTSASTANIPIGDYPATTVHGLQMNTLWDGLFHTFTWLCVLAGLEILYARITHDHRRAWASRVLWGWILAGWGLFNLVEGIVDHHVLGIHHVVSGPHQTLADLAFLGLGALLVLGGWLLQRSARPGVVADGAVVIGREGSPGDRGPR</sequence>
<feature type="transmembrane region" description="Helical" evidence="1">
    <location>
        <begin position="110"/>
        <end position="129"/>
    </location>
</feature>
<feature type="transmembrane region" description="Helical" evidence="1">
    <location>
        <begin position="78"/>
        <end position="98"/>
    </location>
</feature>
<dbReference type="RefSeq" id="WP_239265195.1">
    <property type="nucleotide sequence ID" value="NZ_JAKRCV010000046.1"/>
</dbReference>
<reference evidence="2 3" key="1">
    <citation type="submission" date="2022-02" db="EMBL/GenBank/DDBJ databases">
        <title>Uncovering new skin microbiome diversity through culturing and metagenomics.</title>
        <authorList>
            <person name="Conlan S."/>
            <person name="Deming C."/>
            <person name="Nisc Comparative Sequencing Program N."/>
            <person name="Segre J.A."/>
        </authorList>
    </citation>
    <scope>NUCLEOTIDE SEQUENCE [LARGE SCALE GENOMIC DNA]</scope>
    <source>
        <strain evidence="2 3">ACRQZ</strain>
    </source>
</reference>
<dbReference type="Pfam" id="PF10002">
    <property type="entry name" value="DUF2243"/>
    <property type="match status" value="1"/>
</dbReference>
<name>A0ABS9Q4I7_9MICO</name>
<keyword evidence="1" id="KW-0812">Transmembrane</keyword>
<dbReference type="Proteomes" id="UP001521931">
    <property type="component" value="Unassembled WGS sequence"/>
</dbReference>
<proteinExistence type="predicted"/>
<dbReference type="InterPro" id="IPR018719">
    <property type="entry name" value="DUF2243_membrane"/>
</dbReference>
<evidence type="ECO:0000313" key="3">
    <source>
        <dbReference type="Proteomes" id="UP001521931"/>
    </source>
</evidence>